<evidence type="ECO:0000313" key="2">
    <source>
        <dbReference type="Proteomes" id="UP000830401"/>
    </source>
</evidence>
<gene>
    <name evidence="1" type="ORF">MUN86_15040</name>
</gene>
<evidence type="ECO:0008006" key="3">
    <source>
        <dbReference type="Google" id="ProtNLM"/>
    </source>
</evidence>
<evidence type="ECO:0000313" key="1">
    <source>
        <dbReference type="EMBL" id="UOQ64877.1"/>
    </source>
</evidence>
<proteinExistence type="predicted"/>
<dbReference type="EMBL" id="CP095061">
    <property type="protein sequence ID" value="UOQ64877.1"/>
    <property type="molecule type" value="Genomic_DNA"/>
</dbReference>
<dbReference type="Proteomes" id="UP000830401">
    <property type="component" value="Chromosome"/>
</dbReference>
<dbReference type="RefSeq" id="WP_245118887.1">
    <property type="nucleotide sequence ID" value="NZ_CP095061.1"/>
</dbReference>
<organism evidence="1 2">
    <name type="scientific">Hymenobacter volaticus</name>
    <dbReference type="NCBI Taxonomy" id="2932254"/>
    <lineage>
        <taxon>Bacteria</taxon>
        <taxon>Pseudomonadati</taxon>
        <taxon>Bacteroidota</taxon>
        <taxon>Cytophagia</taxon>
        <taxon>Cytophagales</taxon>
        <taxon>Hymenobacteraceae</taxon>
        <taxon>Hymenobacter</taxon>
    </lineage>
</organism>
<keyword evidence="2" id="KW-1185">Reference proteome</keyword>
<sequence length="294" mass="33794">MARIPAMMKVLFTCSLLCSVVFESNSQTFRAMAFNPNVYRTRVDMDVLRVSSLDFHIIYADTFKIKVRRGNASKSNYLDYKIEKMDENGYTIIRILPNVQLSTELLDVSNGKEVAARYINTIRHSKEDFTKEDERNGYNYYFAIKSDAFKPMSKTLLGNKLVAVPIIHPLKLRPRISNPDREPQVNTEFTVTYSLGYRRKFGHNPFRQDFFTFVIYGAGLGASKYLTEGNDGNLTEEKDGVAVTYYQAGGFLTLDKVNFGLFMGLDAMLYGRNNWLYQSKPWFSFGLGYKIKED</sequence>
<reference evidence="1" key="1">
    <citation type="submission" date="2022-04" db="EMBL/GenBank/DDBJ databases">
        <title>Hymenobacter sp. isolated from the air.</title>
        <authorList>
            <person name="Won M."/>
            <person name="Lee C.-M."/>
            <person name="Woen H.-Y."/>
            <person name="Kwon S.-W."/>
        </authorList>
    </citation>
    <scope>NUCLEOTIDE SEQUENCE</scope>
    <source>
        <strain evidence="1">5420S-77</strain>
    </source>
</reference>
<name>A0ABY4G1Z1_9BACT</name>
<accession>A0ABY4G1Z1</accession>
<protein>
    <recommendedName>
        <fullName evidence="3">Outer membrane protein beta-barrel domain-containing protein</fullName>
    </recommendedName>
</protein>